<dbReference type="InterPro" id="IPR001173">
    <property type="entry name" value="Glyco_trans_2-like"/>
</dbReference>
<dbReference type="AlphaFoldDB" id="A0A4Z0BDR8"/>
<sequence length="357" mass="39216">MGSRRCSAGNRAWPPPRARPYIWSIRAVPVGRPFMKLSVILPCYNGAATLAVQMEALAAQAWPGGWELIVVDNGSTDGSAAIAEAFRDRVPDLRIVQAHAPGTPRLGVPHSYNTGIAAATGDAFVFCEADDEVAAGWLQAMGEALARHDFVAARLDHRKLNPEWLHPVHGEGYQSEHLSRLPGYPYLAHASGCAIGLRRAVWERVGAFEVALPCVHDTDYCWRAQLQGFALHLEKAALVHYREKQSLPARLRQGRNWGRDYVRLLQRYGAPTRSLPRLRRLVWVLRCLSAGVPVGLRAGLGLADGRRRLADWVWNFGWAWGEVLGTLGPPEPVRSELLALALARSTEGAQAARPSTS</sequence>
<feature type="domain" description="Glycosyltransferase 2-like" evidence="1">
    <location>
        <begin position="38"/>
        <end position="203"/>
    </location>
</feature>
<dbReference type="InterPro" id="IPR050834">
    <property type="entry name" value="Glycosyltransf_2"/>
</dbReference>
<reference evidence="2 3" key="1">
    <citation type="submission" date="2019-03" db="EMBL/GenBank/DDBJ databases">
        <title>Ramlibacter rhizophilus CCTCC AB2015357, whole genome shotgun sequence.</title>
        <authorList>
            <person name="Zhang X."/>
            <person name="Feng G."/>
            <person name="Zhu H."/>
        </authorList>
    </citation>
    <scope>NUCLEOTIDE SEQUENCE [LARGE SCALE GENOMIC DNA]</scope>
    <source>
        <strain evidence="2 3">CCTCC AB2015357</strain>
    </source>
</reference>
<accession>A0A4Z0BDR8</accession>
<dbReference type="GO" id="GO:0016740">
    <property type="term" value="F:transferase activity"/>
    <property type="evidence" value="ECO:0007669"/>
    <property type="project" value="UniProtKB-KW"/>
</dbReference>
<protein>
    <submittedName>
        <fullName evidence="2">Glycosyltransferase family 2 protein</fullName>
    </submittedName>
</protein>
<name>A0A4Z0BDR8_9BURK</name>
<keyword evidence="2" id="KW-0808">Transferase</keyword>
<dbReference type="SUPFAM" id="SSF53448">
    <property type="entry name" value="Nucleotide-diphospho-sugar transferases"/>
    <property type="match status" value="1"/>
</dbReference>
<dbReference type="Pfam" id="PF00535">
    <property type="entry name" value="Glycos_transf_2"/>
    <property type="match status" value="1"/>
</dbReference>
<dbReference type="PANTHER" id="PTHR43685:SF12">
    <property type="entry name" value="GLYCOSYL TRANSFERASE FAMILY 2"/>
    <property type="match status" value="1"/>
</dbReference>
<organism evidence="2 3">
    <name type="scientific">Ramlibacter rhizophilus</name>
    <dbReference type="NCBI Taxonomy" id="1781167"/>
    <lineage>
        <taxon>Bacteria</taxon>
        <taxon>Pseudomonadati</taxon>
        <taxon>Pseudomonadota</taxon>
        <taxon>Betaproteobacteria</taxon>
        <taxon>Burkholderiales</taxon>
        <taxon>Comamonadaceae</taxon>
        <taxon>Ramlibacter</taxon>
    </lineage>
</organism>
<evidence type="ECO:0000313" key="3">
    <source>
        <dbReference type="Proteomes" id="UP000297564"/>
    </source>
</evidence>
<dbReference type="CDD" id="cd00761">
    <property type="entry name" value="Glyco_tranf_GTA_type"/>
    <property type="match status" value="1"/>
</dbReference>
<evidence type="ECO:0000313" key="2">
    <source>
        <dbReference type="EMBL" id="TFY96467.1"/>
    </source>
</evidence>
<comment type="caution">
    <text evidence="2">The sequence shown here is derived from an EMBL/GenBank/DDBJ whole genome shotgun (WGS) entry which is preliminary data.</text>
</comment>
<dbReference type="Gene3D" id="3.90.550.10">
    <property type="entry name" value="Spore Coat Polysaccharide Biosynthesis Protein SpsA, Chain A"/>
    <property type="match status" value="1"/>
</dbReference>
<dbReference type="PANTHER" id="PTHR43685">
    <property type="entry name" value="GLYCOSYLTRANSFERASE"/>
    <property type="match status" value="1"/>
</dbReference>
<keyword evidence="3" id="KW-1185">Reference proteome</keyword>
<gene>
    <name evidence="2" type="ORF">EZ242_20800</name>
</gene>
<dbReference type="InterPro" id="IPR029044">
    <property type="entry name" value="Nucleotide-diphossugar_trans"/>
</dbReference>
<dbReference type="EMBL" id="SMLL01000009">
    <property type="protein sequence ID" value="TFY96467.1"/>
    <property type="molecule type" value="Genomic_DNA"/>
</dbReference>
<proteinExistence type="predicted"/>
<dbReference type="OrthoDB" id="9811884at2"/>
<evidence type="ECO:0000259" key="1">
    <source>
        <dbReference type="Pfam" id="PF00535"/>
    </source>
</evidence>
<dbReference type="Proteomes" id="UP000297564">
    <property type="component" value="Unassembled WGS sequence"/>
</dbReference>